<name>A0A2W4XY77_9CYAN</name>
<evidence type="ECO:0000313" key="3">
    <source>
        <dbReference type="Proteomes" id="UP000249467"/>
    </source>
</evidence>
<dbReference type="Pfam" id="PF06062">
    <property type="entry name" value="UPF0231"/>
    <property type="match status" value="1"/>
</dbReference>
<protein>
    <submittedName>
        <fullName evidence="2">Uncharacterized protein</fullName>
    </submittedName>
</protein>
<dbReference type="Proteomes" id="UP000249467">
    <property type="component" value="Unassembled WGS sequence"/>
</dbReference>
<comment type="caution">
    <text evidence="2">The sequence shown here is derived from an EMBL/GenBank/DDBJ whole genome shotgun (WGS) entry which is preliminary data.</text>
</comment>
<evidence type="ECO:0000313" key="2">
    <source>
        <dbReference type="EMBL" id="PZO36228.1"/>
    </source>
</evidence>
<reference evidence="2 3" key="1">
    <citation type="submission" date="2018-04" db="EMBL/GenBank/DDBJ databases">
        <authorList>
            <person name="Go L.Y."/>
            <person name="Mitchell J.A."/>
        </authorList>
    </citation>
    <scope>NUCLEOTIDE SEQUENCE [LARGE SCALE GENOMIC DNA]</scope>
    <source>
        <strain evidence="2">ULC066bin1</strain>
    </source>
</reference>
<dbReference type="InterPro" id="IPR008249">
    <property type="entry name" value="UPF0231"/>
</dbReference>
<proteinExistence type="inferred from homology"/>
<reference evidence="2 3" key="2">
    <citation type="submission" date="2018-06" db="EMBL/GenBank/DDBJ databases">
        <title>Metagenomic assembly of (sub)arctic Cyanobacteria and their associated microbiome from non-axenic cultures.</title>
        <authorList>
            <person name="Baurain D."/>
        </authorList>
    </citation>
    <scope>NUCLEOTIDE SEQUENCE [LARGE SCALE GENOMIC DNA]</scope>
    <source>
        <strain evidence="2">ULC066bin1</strain>
    </source>
</reference>
<organism evidence="2 3">
    <name type="scientific">Pseudanabaena frigida</name>
    <dbReference type="NCBI Taxonomy" id="945775"/>
    <lineage>
        <taxon>Bacteria</taxon>
        <taxon>Bacillati</taxon>
        <taxon>Cyanobacteriota</taxon>
        <taxon>Cyanophyceae</taxon>
        <taxon>Pseudanabaenales</taxon>
        <taxon>Pseudanabaenaceae</taxon>
        <taxon>Pseudanabaena</taxon>
    </lineage>
</organism>
<accession>A0A2W4XY77</accession>
<comment type="similarity">
    <text evidence="1">Belongs to the UPF0231 family.</text>
</comment>
<dbReference type="EMBL" id="QBML01000043">
    <property type="protein sequence ID" value="PZO36228.1"/>
    <property type="molecule type" value="Genomic_DNA"/>
</dbReference>
<sequence length="106" mass="12083">MINIQFYEDEQGYFKAETDAQYRLLGQYLETEIQGVAEVCQDLLETIKELEQGDRTQIEGVGNGYGLKLTTESATIWSEFTETELTLEISLADFQQALEGCLKFLQ</sequence>
<gene>
    <name evidence="2" type="ORF">DCF19_22025</name>
</gene>
<dbReference type="AlphaFoldDB" id="A0A2W4XY77"/>
<evidence type="ECO:0000256" key="1">
    <source>
        <dbReference type="ARBA" id="ARBA00005367"/>
    </source>
</evidence>